<evidence type="ECO:0000256" key="5">
    <source>
        <dbReference type="ARBA" id="ARBA00022484"/>
    </source>
</evidence>
<evidence type="ECO:0000256" key="9">
    <source>
        <dbReference type="ARBA" id="ARBA00022691"/>
    </source>
</evidence>
<evidence type="ECO:0000259" key="28">
    <source>
        <dbReference type="PROSITE" id="PS51590"/>
    </source>
</evidence>
<feature type="domain" description="RdRp catalytic" evidence="27">
    <location>
        <begin position="603"/>
        <end position="779"/>
    </location>
</feature>
<evidence type="ECO:0000256" key="20">
    <source>
        <dbReference type="ARBA" id="ARBA00024499"/>
    </source>
</evidence>
<proteinExistence type="predicted"/>
<keyword evidence="16" id="KW-0506">mRNA capping</keyword>
<evidence type="ECO:0000256" key="23">
    <source>
        <dbReference type="ARBA" id="ARBA00031012"/>
    </source>
</evidence>
<comment type="catalytic activity">
    <reaction evidence="24">
        <text>a 5'-end (5'-triphosphoguanosine)-adenylyl-adenylyl-cytidylyl-adenosine in mRNA + S-adenosyl-L-methionine = a 5'-end (5'-triphosphoguanosine)-(2'-O-methyladenylyl)-adenylyl-cytidylyl-adenosine in mRNA + S-adenosyl-L-homocysteine + H(+)</text>
        <dbReference type="Rhea" id="RHEA:65380"/>
        <dbReference type="Rhea" id="RHEA-COMP:16797"/>
        <dbReference type="Rhea" id="RHEA-COMP:16801"/>
        <dbReference type="ChEBI" id="CHEBI:15378"/>
        <dbReference type="ChEBI" id="CHEBI:57856"/>
        <dbReference type="ChEBI" id="CHEBI:59789"/>
        <dbReference type="ChEBI" id="CHEBI:156482"/>
        <dbReference type="ChEBI" id="CHEBI:156484"/>
    </reaction>
</comment>
<dbReference type="InterPro" id="IPR026890">
    <property type="entry name" value="Mononeg_mRNAcap"/>
</dbReference>
<keyword evidence="12" id="KW-0378">Hydrolase</keyword>
<keyword evidence="17" id="KW-1035">Host cytoplasm</keyword>
<evidence type="ECO:0000256" key="26">
    <source>
        <dbReference type="ARBA" id="ARBA00048548"/>
    </source>
</evidence>
<organism evidence="29">
    <name type="scientific">Yanbian Rhabd tick virus 2</name>
    <dbReference type="NCBI Taxonomy" id="2972330"/>
    <lineage>
        <taxon>Viruses</taxon>
        <taxon>Riboviria</taxon>
        <taxon>Orthornavirae</taxon>
        <taxon>Negarnaviricota</taxon>
        <taxon>Haploviricotina</taxon>
        <taxon>Monjiviricetes</taxon>
        <taxon>Mononegavirales</taxon>
        <taxon>Rhabdoviridae</taxon>
    </lineage>
</organism>
<comment type="catalytic activity">
    <reaction evidence="19">
        <text>a 5'-end triphospho-adenylyl-adenylyl-cytidylyl-adenosine in mRNA + GDP + H(+) = a 5'-end (5'-triphosphoguanosine)-adenylyl-adenylyl-cytidylyl-adenosine in mRNA + diphosphate</text>
        <dbReference type="Rhea" id="RHEA:65436"/>
        <dbReference type="Rhea" id="RHEA-COMP:16797"/>
        <dbReference type="Rhea" id="RHEA-COMP:16799"/>
        <dbReference type="ChEBI" id="CHEBI:15378"/>
        <dbReference type="ChEBI" id="CHEBI:33019"/>
        <dbReference type="ChEBI" id="CHEBI:58189"/>
        <dbReference type="ChEBI" id="CHEBI:156484"/>
        <dbReference type="ChEBI" id="CHEBI:156503"/>
        <dbReference type="EC" id="2.7.7.88"/>
    </reaction>
</comment>
<evidence type="ECO:0000256" key="10">
    <source>
        <dbReference type="ARBA" id="ARBA00022695"/>
    </source>
</evidence>
<dbReference type="EMBL" id="ON746528">
    <property type="protein sequence ID" value="UYL95597.1"/>
    <property type="molecule type" value="Viral_cRNA"/>
</dbReference>
<accession>A0A9E7V2A6</accession>
<dbReference type="InterPro" id="IPR039530">
    <property type="entry name" value="L_methyltransferase_rhabdo"/>
</dbReference>
<evidence type="ECO:0000313" key="29">
    <source>
        <dbReference type="EMBL" id="UYL95597.1"/>
    </source>
</evidence>
<keyword evidence="7" id="KW-0507">mRNA processing</keyword>
<protein>
    <recommendedName>
        <fullName evidence="23">Replicase</fullName>
        <ecNumber evidence="21">2.1.1.375</ecNumber>
        <ecNumber evidence="3">2.7.7.48</ecNumber>
        <ecNumber evidence="4">2.7.7.88</ecNumber>
    </recommendedName>
    <alternativeName>
        <fullName evidence="22">Transcriptase</fullName>
    </alternativeName>
</protein>
<name>A0A9E7V2A6_9RHAB</name>
<comment type="catalytic activity">
    <reaction evidence="26">
        <text>GTP + H2O = GDP + phosphate + H(+)</text>
        <dbReference type="Rhea" id="RHEA:19669"/>
        <dbReference type="ChEBI" id="CHEBI:15377"/>
        <dbReference type="ChEBI" id="CHEBI:15378"/>
        <dbReference type="ChEBI" id="CHEBI:37565"/>
        <dbReference type="ChEBI" id="CHEBI:43474"/>
        <dbReference type="ChEBI" id="CHEBI:58189"/>
    </reaction>
</comment>
<evidence type="ECO:0000256" key="18">
    <source>
        <dbReference type="ARBA" id="ARBA00023268"/>
    </source>
</evidence>
<evidence type="ECO:0000256" key="13">
    <source>
        <dbReference type="ARBA" id="ARBA00022840"/>
    </source>
</evidence>
<evidence type="ECO:0000256" key="19">
    <source>
        <dbReference type="ARBA" id="ARBA00024494"/>
    </source>
</evidence>
<dbReference type="PROSITE" id="PS50526">
    <property type="entry name" value="RDRP_SSRNA_NEG_NONSEG"/>
    <property type="match status" value="1"/>
</dbReference>
<keyword evidence="11" id="KW-0547">Nucleotide-binding</keyword>
<dbReference type="GO" id="GO:0016787">
    <property type="term" value="F:hydrolase activity"/>
    <property type="evidence" value="ECO:0007669"/>
    <property type="project" value="UniProtKB-KW"/>
</dbReference>
<keyword evidence="6" id="KW-0489">Methyltransferase</keyword>
<dbReference type="InterPro" id="IPR025786">
    <property type="entry name" value="Mononega_L_MeTrfase"/>
</dbReference>
<evidence type="ECO:0000256" key="8">
    <source>
        <dbReference type="ARBA" id="ARBA00022679"/>
    </source>
</evidence>
<evidence type="ECO:0000256" key="12">
    <source>
        <dbReference type="ARBA" id="ARBA00022801"/>
    </source>
</evidence>
<comment type="catalytic activity">
    <reaction evidence="20">
        <text>a 5'-end (5'-triphosphoguanosine)-(2'-O-methyladenylyl)-adenylyl-cytidylyl-adenosine in mRNA + S-adenosyl-L-methionine = a 5'-end (N(7)-methyl 5'-triphosphoguanosine)-(2'-O-methyladenylyl)-adenylyl-cytidylyl-adenosine in mRNA + S-adenosyl-L-homocysteine</text>
        <dbReference type="Rhea" id="RHEA:65440"/>
        <dbReference type="Rhea" id="RHEA-COMP:16798"/>
        <dbReference type="Rhea" id="RHEA-COMP:16801"/>
        <dbReference type="ChEBI" id="CHEBI:57856"/>
        <dbReference type="ChEBI" id="CHEBI:59789"/>
        <dbReference type="ChEBI" id="CHEBI:156482"/>
        <dbReference type="ChEBI" id="CHEBI:156483"/>
    </reaction>
</comment>
<keyword evidence="10" id="KW-0548">Nucleotidyltransferase</keyword>
<evidence type="ECO:0000256" key="3">
    <source>
        <dbReference type="ARBA" id="ARBA00012494"/>
    </source>
</evidence>
<dbReference type="Pfam" id="PF14318">
    <property type="entry name" value="Mononeg_mRNAcap"/>
    <property type="match status" value="1"/>
</dbReference>
<evidence type="ECO:0000256" key="1">
    <source>
        <dbReference type="ARBA" id="ARBA00004192"/>
    </source>
</evidence>
<keyword evidence="9" id="KW-0949">S-adenosyl-L-methionine</keyword>
<evidence type="ECO:0000256" key="25">
    <source>
        <dbReference type="ARBA" id="ARBA00047370"/>
    </source>
</evidence>
<keyword evidence="5 29" id="KW-0696">RNA-directed RNA polymerase</keyword>
<evidence type="ECO:0000256" key="22">
    <source>
        <dbReference type="ARBA" id="ARBA00030436"/>
    </source>
</evidence>
<dbReference type="Pfam" id="PF14314">
    <property type="entry name" value="Methyltrans_Mon_2nd"/>
    <property type="match status" value="1"/>
</dbReference>
<keyword evidence="8" id="KW-0808">Transferase</keyword>
<dbReference type="EC" id="2.7.7.88" evidence="4"/>
<reference evidence="29" key="1">
    <citation type="submission" date="2022-05" db="EMBL/GenBank/DDBJ databases">
        <authorList>
            <person name="Cao W."/>
            <person name="Jia N."/>
            <person name="Lam T.T.-Y."/>
            <person name="Ni X."/>
            <person name="Liu J."/>
        </authorList>
    </citation>
    <scope>NUCLEOTIDE SEQUENCE</scope>
    <source>
        <strain evidence="29">TIGMIC 3</strain>
    </source>
</reference>
<keyword evidence="13" id="KW-0067">ATP-binding</keyword>
<evidence type="ECO:0000256" key="15">
    <source>
        <dbReference type="ARBA" id="ARBA00022953"/>
    </source>
</evidence>
<feature type="domain" description="Mononegavirus-type SAM-dependent 2'-O-MTase" evidence="28">
    <location>
        <begin position="1709"/>
        <end position="1903"/>
    </location>
</feature>
<evidence type="ECO:0000256" key="4">
    <source>
        <dbReference type="ARBA" id="ARBA00012582"/>
    </source>
</evidence>
<evidence type="ECO:0000256" key="7">
    <source>
        <dbReference type="ARBA" id="ARBA00022664"/>
    </source>
</evidence>
<dbReference type="Pfam" id="PF00946">
    <property type="entry name" value="Mononeg_RNA_pol"/>
    <property type="match status" value="1"/>
</dbReference>
<dbReference type="GO" id="GO:0005524">
    <property type="term" value="F:ATP binding"/>
    <property type="evidence" value="ECO:0007669"/>
    <property type="project" value="UniProtKB-KW"/>
</dbReference>
<dbReference type="GO" id="GO:0003968">
    <property type="term" value="F:RNA-directed RNA polymerase activity"/>
    <property type="evidence" value="ECO:0007669"/>
    <property type="project" value="UniProtKB-KW"/>
</dbReference>
<comment type="catalytic activity">
    <reaction evidence="25">
        <text>a 5'-end (5'-triphosphoguanosine)-adenylyl-adenylyl-cytidylyl-adenosine in mRNA + 2 S-adenosyl-L-methionine = a 5'-end (N(7)-methyl 5'-triphosphoguanosine)-(2'-O-methyladenylyl)-adenylyl-cytidylyl-adenosine in mRNA + 2 S-adenosyl-L-homocysteine + H(+)</text>
        <dbReference type="Rhea" id="RHEA:65376"/>
        <dbReference type="Rhea" id="RHEA-COMP:16797"/>
        <dbReference type="Rhea" id="RHEA-COMP:16798"/>
        <dbReference type="ChEBI" id="CHEBI:15378"/>
        <dbReference type="ChEBI" id="CHEBI:57856"/>
        <dbReference type="ChEBI" id="CHEBI:59789"/>
        <dbReference type="ChEBI" id="CHEBI:156483"/>
        <dbReference type="ChEBI" id="CHEBI:156484"/>
        <dbReference type="EC" id="2.1.1.375"/>
    </reaction>
</comment>
<dbReference type="GO" id="GO:0044423">
    <property type="term" value="C:virion component"/>
    <property type="evidence" value="ECO:0007669"/>
    <property type="project" value="UniProtKB-KW"/>
</dbReference>
<evidence type="ECO:0000256" key="14">
    <source>
        <dbReference type="ARBA" id="ARBA00022844"/>
    </source>
</evidence>
<keyword evidence="15" id="KW-0693">Viral RNA replication</keyword>
<dbReference type="EC" id="2.7.7.48" evidence="3"/>
<keyword evidence="14" id="KW-0946">Virion</keyword>
<dbReference type="PROSITE" id="PS51590">
    <property type="entry name" value="SAM_MT_MNV_L"/>
    <property type="match status" value="1"/>
</dbReference>
<evidence type="ECO:0000256" key="24">
    <source>
        <dbReference type="ARBA" id="ARBA00047332"/>
    </source>
</evidence>
<dbReference type="InterPro" id="IPR014023">
    <property type="entry name" value="Mononeg_RNA_pol_cat"/>
</dbReference>
<evidence type="ECO:0000256" key="2">
    <source>
        <dbReference type="ARBA" id="ARBA00004328"/>
    </source>
</evidence>
<comment type="subcellular location">
    <subcellularLocation>
        <location evidence="1">Host cytoplasm</location>
    </subcellularLocation>
    <subcellularLocation>
        <location evidence="2">Virion</location>
    </subcellularLocation>
</comment>
<evidence type="ECO:0000256" key="11">
    <source>
        <dbReference type="ARBA" id="ARBA00022741"/>
    </source>
</evidence>
<keyword evidence="18" id="KW-0511">Multifunctional enzyme</keyword>
<evidence type="ECO:0000256" key="16">
    <source>
        <dbReference type="ARBA" id="ARBA00023042"/>
    </source>
</evidence>
<dbReference type="EC" id="2.1.1.375" evidence="21"/>
<evidence type="ECO:0000256" key="6">
    <source>
        <dbReference type="ARBA" id="ARBA00022603"/>
    </source>
</evidence>
<sequence>MRNQTFFKENPRTKAIPVLQSCTMLSKFADDRTTARKPPERTYRAHHLDTPLRGDSLHYAADYIATGVKDPARVFETRDLEWLENLLPKGTSLEYDYTQLFLFLWRKALTGKHSLHEFTRGISSTCEAVCQEAIRLQWECVEKLGGSSEAPVLRSASEKTVRSIEAMKIYLAEIVTLTSDPKVKPSGMFKDKLQKSGESSRVTAVGDSSFRIWGSENYVFARTTEGQFLITRDQFLCISDLIHQRYMAFLACFLAYELENPLYPTPTTLLEILNWGDYLLGLLGNEAYRIIGLWEPLCLGALQSSEPDELVDNTQFFKVMLDRLDAECLELGVDSVRRSTEGLLRKLVQASPHHLSQAFGLYRIWGHPVVHPLQGVHKLRGIACVNKVPHDPLIRRVTCKAKEIFSMNYYQKNRRWPPMDLSRLPEGNYLKDVISHGAELVVRHPRYSLEHWWDVKFQKTFNVMESLDLSDMISDKSTSLDKTPLLESLRKNRGIGPSWERSVLYSHCRQEMTKPAEILESVSKSGFGDEESVVGVCAKERELKPEPRLFGLLTLRKRMYVVITEALLAHDVLPFYPDITMMDDHLALTRKIMRMTKQHQNWRSILTVLDFEKWNSHMREAETLELFTFFDDLYGLENVFTRSHEMFSKSQLYLADSSYRPKVDEEAKALVEDEGCWSGHLGGIEGLRQKGWTIFTVALLRLVADEAGISVSLMGQGDNQVMKCTFPAAWSTEQIQQVHQRFAQKLISTTQLIGPPLKASETWSSSNFFIYGKYPVLKELPLSVALKREVRIFPSSNEGFPNLDNCLSSIFANVSAACAHDMSPVIPYFLGLHQACLALTVYLRQAPLHETPLRNSLQKNPSILLRGVGTRRHEIHKPLSTAIMKNISKPSHSFLLGVLLFPKSWGGLSTQLFGSLFNKGFPDQQSQDCALLRQVYHRAKPELRAFIVNMLSPVFSPFKSSVLLAQDPTALNLPVTASPGDAVKRAITRMLRHAKWITNPKIKEFLALSVDGLDVLCDYLIRMEPCNTRVIHEIVEGTLYGRALHLVNQLNKTSTMSRIARNTGESSLRDTATRADYFLCVSVLHQLGTAGNKTWNSFKCSTLWTDECRREGWGLPISGVTVAPPVEMFRAVATETADCEEEGHPNSPIGYILCRARNEMELNEVMRGEAMGSHLPYIGSRTIEKVTARGKEESKTAVPLLRIPFALQALQGWGVAVGSPLSLLLNRLVTAISNRDPLTLHPRYENIKGSLEHRFMDSATKHGGTLPILYLFASAWYLSSDTLVAYSKGGGNHNLHFQATYSTLLTALSTRVPPLRPLATSWHFHQDCTDCCFPIHEDLLKLPPSSIPLEQLIPSRPDNPFCWIEEPCQPQVMAPWPQPRVNPLDLTQESLRVLFSLKMGIELAHQLREAMPGFSQIGYSQARRTVSIPWVFKAVPIFTIEGFVLALTSHLIRSKANLFAQESLERALQSVLDAMNNLPAGLFCHLADLEARTEFFSRLTEKPYFLSPCPAVPPTVTELGHSWKRHSVDILHRWLLDEVPYEHLENIIHVGLPFDLDFNPTMLLAALKLLQAYPDFTPGLSESVTAWITVSGKAHHEAVEAQVEVAEGFVQLAPDEIDEEVIVAARRLTKCTLDEPVLVENLDLMAKRLTEYHPLVEPSVTPVIHHGVLASSVLGQMTWTDCERHPTEIYIPNTPIDAIESSNWTAMYKTDGSVTTAPYKVLSFVDLLPTKAESVACLGEGAGGILAFLGRFYPSARMFYNTLIDTADACLQALPSLVPPGVLPFPQIRDRIEQLRFTLETDSDLTDESFAFRASRAFEGPVDVLTCDAEGHGWDSPVKGLLLSQTFGRLCKIWDVRCGVFKTYGSNPYLVVAQMTVLLSHFKEVKVVRSHFSYSNNTEVYLIASGAHDPLDIRITTTPSLTSSHAPLESVANLIIQNLTAPNSFSKSASAPLLDAARKILETPWSKQRVESLLVRHCPMMLWRKGHVTYPHDIAEALFTNRELVKGQSRRAQTLTSASLLTRPAVRQLLTSYLSWVVVWYCGNTLTPPDDFLSQFTLITYQNVEGRTISVPVVETEAALWPLRASGLLFAYYPARTLGARDQREIFRLAGCLRGLSSLSTIYMMEPKGRPFEPRNPQLRYLMKKMVLPPSPGRPFATFLN</sequence>
<dbReference type="GO" id="GO:0004482">
    <property type="term" value="F:mRNA 5'-cap (guanine-N7-)-methyltransferase activity"/>
    <property type="evidence" value="ECO:0007669"/>
    <property type="project" value="InterPro"/>
</dbReference>
<evidence type="ECO:0000256" key="21">
    <source>
        <dbReference type="ARBA" id="ARBA00026099"/>
    </source>
</evidence>
<evidence type="ECO:0000256" key="17">
    <source>
        <dbReference type="ARBA" id="ARBA00023200"/>
    </source>
</evidence>
<dbReference type="GO" id="GO:0030430">
    <property type="term" value="C:host cell cytoplasm"/>
    <property type="evidence" value="ECO:0007669"/>
    <property type="project" value="UniProtKB-SubCell"/>
</dbReference>
<evidence type="ECO:0000259" key="27">
    <source>
        <dbReference type="PROSITE" id="PS50526"/>
    </source>
</evidence>